<dbReference type="Pfam" id="PF00494">
    <property type="entry name" value="SQS_PSY"/>
    <property type="match status" value="1"/>
</dbReference>
<gene>
    <name evidence="3" type="ORF">AVDCRST_MAG02-4903</name>
</gene>
<dbReference type="AlphaFoldDB" id="A0A6J4S2M6"/>
<keyword evidence="2 3" id="KW-0808">Transferase</keyword>
<evidence type="ECO:0000313" key="3">
    <source>
        <dbReference type="EMBL" id="CAA9484766.1"/>
    </source>
</evidence>
<dbReference type="SFLD" id="SFLDG01018">
    <property type="entry name" value="Squalene/Phytoene_Synthase_Lik"/>
    <property type="match status" value="1"/>
</dbReference>
<dbReference type="InterPro" id="IPR033904">
    <property type="entry name" value="Trans_IPPS_HH"/>
</dbReference>
<dbReference type="InterPro" id="IPR044843">
    <property type="entry name" value="Trans_IPPS_bact-type"/>
</dbReference>
<dbReference type="SFLD" id="SFLDS00005">
    <property type="entry name" value="Isoprenoid_Synthase_Type_I"/>
    <property type="match status" value="1"/>
</dbReference>
<proteinExistence type="predicted"/>
<dbReference type="InterPro" id="IPR008949">
    <property type="entry name" value="Isoprenoid_synthase_dom_sf"/>
</dbReference>
<dbReference type="GO" id="GO:0051996">
    <property type="term" value="F:squalene synthase [NAD(P)H] activity"/>
    <property type="evidence" value="ECO:0007669"/>
    <property type="project" value="InterPro"/>
</dbReference>
<dbReference type="SFLD" id="SFLDG01212">
    <property type="entry name" value="Phytoene_synthase_like"/>
    <property type="match status" value="1"/>
</dbReference>
<dbReference type="PROSITE" id="PS01045">
    <property type="entry name" value="SQUALEN_PHYTOEN_SYN_2"/>
    <property type="match status" value="1"/>
</dbReference>
<dbReference type="Gene3D" id="1.10.600.10">
    <property type="entry name" value="Farnesyl Diphosphate Synthase"/>
    <property type="match status" value="1"/>
</dbReference>
<dbReference type="EC" id="2.5.1.32" evidence="3"/>
<reference evidence="3" key="1">
    <citation type="submission" date="2020-02" db="EMBL/GenBank/DDBJ databases">
        <authorList>
            <person name="Meier V. D."/>
        </authorList>
    </citation>
    <scope>NUCLEOTIDE SEQUENCE</scope>
    <source>
        <strain evidence="3">AVDCRST_MAG02</strain>
    </source>
</reference>
<dbReference type="PANTHER" id="PTHR31480">
    <property type="entry name" value="BIFUNCTIONAL LYCOPENE CYCLASE/PHYTOENE SYNTHASE"/>
    <property type="match status" value="1"/>
</dbReference>
<accession>A0A6J4S2M6</accession>
<name>A0A6J4S2M6_9ACTN</name>
<evidence type="ECO:0000256" key="1">
    <source>
        <dbReference type="ARBA" id="ARBA00004684"/>
    </source>
</evidence>
<evidence type="ECO:0000256" key="2">
    <source>
        <dbReference type="ARBA" id="ARBA00022679"/>
    </source>
</evidence>
<dbReference type="GO" id="GO:0016117">
    <property type="term" value="P:carotenoid biosynthetic process"/>
    <property type="evidence" value="ECO:0007669"/>
    <property type="project" value="UniProtKB-ARBA"/>
</dbReference>
<dbReference type="UniPathway" id="UPA00799"/>
<dbReference type="SUPFAM" id="SSF48576">
    <property type="entry name" value="Terpenoid synthases"/>
    <property type="match status" value="1"/>
</dbReference>
<comment type="pathway">
    <text evidence="1">Carotenoid biosynthesis; phytoene biosynthesis.</text>
</comment>
<dbReference type="InterPro" id="IPR019845">
    <property type="entry name" value="Squalene/phytoene_synthase_CS"/>
</dbReference>
<sequence>MRLDPASGVKLDGGLSLAESYELCRQVQKAHSRTYYFSTQFFPPHVRPRVHALYAFMRYADEIVDNPGVTSLGEQLEGLRAFELETMAAVAGEPVANPVLRAYADTVRKSGIEPAHIAAFMESMKMDTRVFRYATYRDLEVYTYGSAAVVGLMMCRVLGVEDRRADPHAEALGVAMQLSNFLRDMAEDWRRGRVYLPLEDLERFGYREGDLAAGVVDGRFVALMRFQIDRARELYAFSEEGIKYIPPGRRWPVVVARELYAGILGRIEARDYDVFSGRAETSRPRKLFVAARCAARDPREILARSTAHR</sequence>
<organism evidence="3">
    <name type="scientific">uncultured Rubrobacteraceae bacterium</name>
    <dbReference type="NCBI Taxonomy" id="349277"/>
    <lineage>
        <taxon>Bacteria</taxon>
        <taxon>Bacillati</taxon>
        <taxon>Actinomycetota</taxon>
        <taxon>Rubrobacteria</taxon>
        <taxon>Rubrobacterales</taxon>
        <taxon>Rubrobacteraceae</taxon>
        <taxon>environmental samples</taxon>
    </lineage>
</organism>
<dbReference type="CDD" id="cd00683">
    <property type="entry name" value="Trans_IPPS_HH"/>
    <property type="match status" value="1"/>
</dbReference>
<protein>
    <submittedName>
        <fullName evidence="3">Phytoene synthase</fullName>
        <ecNumber evidence="3">2.5.1.32</ecNumber>
    </submittedName>
</protein>
<dbReference type="GO" id="GO:0004311">
    <property type="term" value="F:geranylgeranyl diphosphate synthase activity"/>
    <property type="evidence" value="ECO:0007669"/>
    <property type="project" value="InterPro"/>
</dbReference>
<dbReference type="EMBL" id="CADCVH010000132">
    <property type="protein sequence ID" value="CAA9484766.1"/>
    <property type="molecule type" value="Genomic_DNA"/>
</dbReference>
<dbReference type="InterPro" id="IPR002060">
    <property type="entry name" value="Squ/phyt_synthse"/>
</dbReference>